<dbReference type="InterPro" id="IPR013249">
    <property type="entry name" value="RNA_pol_sigma70_r4_t2"/>
</dbReference>
<dbReference type="InterPro" id="IPR007627">
    <property type="entry name" value="RNA_pol_sigma70_r2"/>
</dbReference>
<sequence>MNEADIKLLNAARLGQPQALSGLLQRYQPDVRRYAKRHCLSSDVEDAIQESLIILSRNVSAIRMVAALSGWLFKVVQRECQRLGRKAFRLTSVEEETLERMLASRDDLALHLELQQALESLPNHYREMLLLRDFYEFSLSEIAEQTGLTVAASKSRLHRARSLVREYLLSDSQ</sequence>
<proteinExistence type="inferred from homology"/>
<dbReference type="InterPro" id="IPR039425">
    <property type="entry name" value="RNA_pol_sigma-70-like"/>
</dbReference>
<comment type="similarity">
    <text evidence="1">Belongs to the sigma-70 factor family. ECF subfamily.</text>
</comment>
<keyword evidence="8" id="KW-1185">Reference proteome</keyword>
<evidence type="ECO:0000259" key="6">
    <source>
        <dbReference type="Pfam" id="PF08281"/>
    </source>
</evidence>
<accession>A0A917Z111</accession>
<dbReference type="Pfam" id="PF08281">
    <property type="entry name" value="Sigma70_r4_2"/>
    <property type="match status" value="1"/>
</dbReference>
<keyword evidence="2" id="KW-0805">Transcription regulation</keyword>
<dbReference type="InterPro" id="IPR013324">
    <property type="entry name" value="RNA_pol_sigma_r3/r4-like"/>
</dbReference>
<dbReference type="InterPro" id="IPR013325">
    <property type="entry name" value="RNA_pol_sigma_r2"/>
</dbReference>
<dbReference type="Proteomes" id="UP000606935">
    <property type="component" value="Unassembled WGS sequence"/>
</dbReference>
<name>A0A917Z111_9ALTE</name>
<dbReference type="SUPFAM" id="SSF88659">
    <property type="entry name" value="Sigma3 and sigma4 domains of RNA polymerase sigma factors"/>
    <property type="match status" value="1"/>
</dbReference>
<dbReference type="Gene3D" id="1.10.10.10">
    <property type="entry name" value="Winged helix-like DNA-binding domain superfamily/Winged helix DNA-binding domain"/>
    <property type="match status" value="1"/>
</dbReference>
<protein>
    <submittedName>
        <fullName evidence="7">RNA polymerase sigma24 factor</fullName>
    </submittedName>
</protein>
<dbReference type="GO" id="GO:0006352">
    <property type="term" value="P:DNA-templated transcription initiation"/>
    <property type="evidence" value="ECO:0007669"/>
    <property type="project" value="InterPro"/>
</dbReference>
<dbReference type="InterPro" id="IPR014284">
    <property type="entry name" value="RNA_pol_sigma-70_dom"/>
</dbReference>
<reference evidence="7" key="1">
    <citation type="journal article" date="2014" name="Int. J. Syst. Evol. Microbiol.">
        <title>Complete genome sequence of Corynebacterium casei LMG S-19264T (=DSM 44701T), isolated from a smear-ripened cheese.</title>
        <authorList>
            <consortium name="US DOE Joint Genome Institute (JGI-PGF)"/>
            <person name="Walter F."/>
            <person name="Albersmeier A."/>
            <person name="Kalinowski J."/>
            <person name="Ruckert C."/>
        </authorList>
    </citation>
    <scope>NUCLEOTIDE SEQUENCE</scope>
    <source>
        <strain evidence="7">CGMCC 1.7086</strain>
    </source>
</reference>
<dbReference type="GO" id="GO:0003677">
    <property type="term" value="F:DNA binding"/>
    <property type="evidence" value="ECO:0007669"/>
    <property type="project" value="InterPro"/>
</dbReference>
<evidence type="ECO:0000256" key="1">
    <source>
        <dbReference type="ARBA" id="ARBA00010641"/>
    </source>
</evidence>
<reference evidence="7" key="2">
    <citation type="submission" date="2020-09" db="EMBL/GenBank/DDBJ databases">
        <authorList>
            <person name="Sun Q."/>
            <person name="Zhou Y."/>
        </authorList>
    </citation>
    <scope>NUCLEOTIDE SEQUENCE</scope>
    <source>
        <strain evidence="7">CGMCC 1.7086</strain>
    </source>
</reference>
<dbReference type="CDD" id="cd06171">
    <property type="entry name" value="Sigma70_r4"/>
    <property type="match status" value="1"/>
</dbReference>
<feature type="domain" description="RNA polymerase sigma-70 region 2" evidence="5">
    <location>
        <begin position="23"/>
        <end position="86"/>
    </location>
</feature>
<dbReference type="PANTHER" id="PTHR43133">
    <property type="entry name" value="RNA POLYMERASE ECF-TYPE SIGMA FACTO"/>
    <property type="match status" value="1"/>
</dbReference>
<evidence type="ECO:0000313" key="8">
    <source>
        <dbReference type="Proteomes" id="UP000606935"/>
    </source>
</evidence>
<evidence type="ECO:0000256" key="2">
    <source>
        <dbReference type="ARBA" id="ARBA00023015"/>
    </source>
</evidence>
<evidence type="ECO:0000256" key="3">
    <source>
        <dbReference type="ARBA" id="ARBA00023082"/>
    </source>
</evidence>
<dbReference type="InterPro" id="IPR036388">
    <property type="entry name" value="WH-like_DNA-bd_sf"/>
</dbReference>
<keyword evidence="3" id="KW-0731">Sigma factor</keyword>
<organism evidence="7 8">
    <name type="scientific">Bowmanella pacifica</name>
    <dbReference type="NCBI Taxonomy" id="502051"/>
    <lineage>
        <taxon>Bacteria</taxon>
        <taxon>Pseudomonadati</taxon>
        <taxon>Pseudomonadota</taxon>
        <taxon>Gammaproteobacteria</taxon>
        <taxon>Alteromonadales</taxon>
        <taxon>Alteromonadaceae</taxon>
        <taxon>Bowmanella</taxon>
    </lineage>
</organism>
<dbReference type="AlphaFoldDB" id="A0A917Z111"/>
<gene>
    <name evidence="7" type="ORF">GCM10010982_26970</name>
</gene>
<dbReference type="GO" id="GO:0016987">
    <property type="term" value="F:sigma factor activity"/>
    <property type="evidence" value="ECO:0007669"/>
    <property type="project" value="UniProtKB-KW"/>
</dbReference>
<feature type="domain" description="RNA polymerase sigma factor 70 region 4 type 2" evidence="6">
    <location>
        <begin position="112"/>
        <end position="162"/>
    </location>
</feature>
<evidence type="ECO:0000256" key="4">
    <source>
        <dbReference type="ARBA" id="ARBA00023163"/>
    </source>
</evidence>
<dbReference type="RefSeq" id="WP_188696116.1">
    <property type="nucleotide sequence ID" value="NZ_BMLS01000004.1"/>
</dbReference>
<keyword evidence="4" id="KW-0804">Transcription</keyword>
<dbReference type="Gene3D" id="1.10.1740.10">
    <property type="match status" value="1"/>
</dbReference>
<evidence type="ECO:0000259" key="5">
    <source>
        <dbReference type="Pfam" id="PF04542"/>
    </source>
</evidence>
<dbReference type="SUPFAM" id="SSF88946">
    <property type="entry name" value="Sigma2 domain of RNA polymerase sigma factors"/>
    <property type="match status" value="1"/>
</dbReference>
<dbReference type="EMBL" id="BMLS01000004">
    <property type="protein sequence ID" value="GGO71358.1"/>
    <property type="molecule type" value="Genomic_DNA"/>
</dbReference>
<dbReference type="Pfam" id="PF04542">
    <property type="entry name" value="Sigma70_r2"/>
    <property type="match status" value="1"/>
</dbReference>
<comment type="caution">
    <text evidence="7">The sequence shown here is derived from an EMBL/GenBank/DDBJ whole genome shotgun (WGS) entry which is preliminary data.</text>
</comment>
<dbReference type="PANTHER" id="PTHR43133:SF51">
    <property type="entry name" value="RNA POLYMERASE SIGMA FACTOR"/>
    <property type="match status" value="1"/>
</dbReference>
<dbReference type="NCBIfam" id="TIGR02937">
    <property type="entry name" value="sigma70-ECF"/>
    <property type="match status" value="1"/>
</dbReference>
<evidence type="ECO:0000313" key="7">
    <source>
        <dbReference type="EMBL" id="GGO71358.1"/>
    </source>
</evidence>